<reference evidence="10 11" key="1">
    <citation type="submission" date="2018-02" db="EMBL/GenBank/DDBJ databases">
        <authorList>
            <person name="Cohen D.B."/>
            <person name="Kent A.D."/>
        </authorList>
    </citation>
    <scope>NUCLEOTIDE SEQUENCE [LARGE SCALE GENOMIC DNA]</scope>
    <source>
        <strain evidence="10 11">ULC007</strain>
    </source>
</reference>
<keyword evidence="4 8" id="KW-0812">Transmembrane</keyword>
<feature type="transmembrane region" description="Helical" evidence="8">
    <location>
        <begin position="108"/>
        <end position="136"/>
    </location>
</feature>
<evidence type="ECO:0000313" key="11">
    <source>
        <dbReference type="Proteomes" id="UP000238634"/>
    </source>
</evidence>
<name>A0A2T1DEJ6_9CYAN</name>
<feature type="transmembrane region" description="Helical" evidence="8">
    <location>
        <begin position="20"/>
        <end position="39"/>
    </location>
</feature>
<keyword evidence="10" id="KW-0449">Lipoprotein</keyword>
<evidence type="ECO:0000313" key="10">
    <source>
        <dbReference type="EMBL" id="PSB18886.1"/>
    </source>
</evidence>
<evidence type="ECO:0000256" key="3">
    <source>
        <dbReference type="ARBA" id="ARBA00022679"/>
    </source>
</evidence>
<keyword evidence="7 8" id="KW-0012">Acyltransferase</keyword>
<organism evidence="10 11">
    <name type="scientific">Phormidesmis priestleyi ULC007</name>
    <dbReference type="NCBI Taxonomy" id="1920490"/>
    <lineage>
        <taxon>Bacteria</taxon>
        <taxon>Bacillati</taxon>
        <taxon>Cyanobacteriota</taxon>
        <taxon>Cyanophyceae</taxon>
        <taxon>Leptolyngbyales</taxon>
        <taxon>Leptolyngbyaceae</taxon>
        <taxon>Phormidesmis</taxon>
    </lineage>
</organism>
<dbReference type="EMBL" id="PVWG01000014">
    <property type="protein sequence ID" value="PSB18886.1"/>
    <property type="molecule type" value="Genomic_DNA"/>
</dbReference>
<feature type="transmembrane region" description="Helical" evidence="8">
    <location>
        <begin position="511"/>
        <end position="529"/>
    </location>
</feature>
<comment type="similarity">
    <text evidence="8">Belongs to the CN hydrolase family. Apolipoprotein N-acyltransferase subfamily.</text>
</comment>
<feature type="transmembrane region" description="Helical" evidence="8">
    <location>
        <begin position="226"/>
        <end position="245"/>
    </location>
</feature>
<dbReference type="GO" id="GO:0016410">
    <property type="term" value="F:N-acyltransferase activity"/>
    <property type="evidence" value="ECO:0007669"/>
    <property type="project" value="UniProtKB-UniRule"/>
</dbReference>
<dbReference type="Proteomes" id="UP000238634">
    <property type="component" value="Unassembled WGS sequence"/>
</dbReference>
<keyword evidence="5 8" id="KW-1133">Transmembrane helix</keyword>
<evidence type="ECO:0000256" key="7">
    <source>
        <dbReference type="ARBA" id="ARBA00023315"/>
    </source>
</evidence>
<feature type="domain" description="CN hydrolase" evidence="9">
    <location>
        <begin position="257"/>
        <end position="506"/>
    </location>
</feature>
<reference evidence="10 11" key="2">
    <citation type="submission" date="2018-03" db="EMBL/GenBank/DDBJ databases">
        <title>The ancient ancestry and fast evolution of plastids.</title>
        <authorList>
            <person name="Moore K.R."/>
            <person name="Magnabosco C."/>
            <person name="Momper L."/>
            <person name="Gold D.A."/>
            <person name="Bosak T."/>
            <person name="Fournier G.P."/>
        </authorList>
    </citation>
    <scope>NUCLEOTIDE SEQUENCE [LARGE SCALE GENOMIC DNA]</scope>
    <source>
        <strain evidence="10 11">ULC007</strain>
    </source>
</reference>
<dbReference type="RefSeq" id="WP_106254035.1">
    <property type="nucleotide sequence ID" value="NZ_PVWG01000014.1"/>
</dbReference>
<comment type="function">
    <text evidence="8">Catalyzes the phospholipid dependent N-acylation of the N-terminal cysteine of apolipoprotein, the last step in lipoprotein maturation.</text>
</comment>
<sequence length="538" mass="59176">MANVQDFKPQAFKIKSDRAFQLAIALISGILMGLTPAPFNVWGLAWVAIAPLWILVVATDVKSTYPSAPLTTPRFKILPAIAWGLGYHGFALAWIMGLHPLMWLGIPWLASVTIVLIIWLFVTAWGAALVGVWAWIMSWMSRSGVSAGLRVLGGTGVWCGLESIWALGSLNWTSVSYTQSPHNLAILHLGQISGAMTVTAAIVSVNGLLAEAWIASRRQREPRKTVYLVPISLFLVLHLIGFGLYSRPLIEAPNAALKVGIIQGNVPTRIKLFSDGLRRALESYSTGYRTLVDRGAEVVLTPEGALPFLWEGMNRTQNPVYQAVLEKGVPVWLGTFVPQGTRYTQSLLTIAPNGEAVSRYNKVKLVPLGEYTPFQDLLGGLINRLSPIRADMLPGSPDQQFDTPLGQAAVGICYDSAFPDLFRAQVAKGAEFILTASNLDPYSTTLKAQHQAHDLMRAIEHDRWSVRATNTGYSGVIDPHGRIHWRSQPDVYEIHADTIYRRQTKTLYVRWGNWLTAGLVGLAAIGLLLRKKALLSER</sequence>
<proteinExistence type="inferred from homology"/>
<evidence type="ECO:0000256" key="1">
    <source>
        <dbReference type="ARBA" id="ARBA00004651"/>
    </source>
</evidence>
<dbReference type="InterPro" id="IPR036526">
    <property type="entry name" value="C-N_Hydrolase_sf"/>
</dbReference>
<comment type="catalytic activity">
    <reaction evidence="8">
        <text>N-terminal S-1,2-diacyl-sn-glyceryl-L-cysteinyl-[lipoprotein] + a glycerophospholipid = N-acyl-S-1,2-diacyl-sn-glyceryl-L-cysteinyl-[lipoprotein] + a 2-acyl-sn-glycero-3-phospholipid + H(+)</text>
        <dbReference type="Rhea" id="RHEA:48228"/>
        <dbReference type="Rhea" id="RHEA-COMP:14681"/>
        <dbReference type="Rhea" id="RHEA-COMP:14684"/>
        <dbReference type="ChEBI" id="CHEBI:15378"/>
        <dbReference type="ChEBI" id="CHEBI:136912"/>
        <dbReference type="ChEBI" id="CHEBI:140656"/>
        <dbReference type="ChEBI" id="CHEBI:140657"/>
        <dbReference type="ChEBI" id="CHEBI:140660"/>
        <dbReference type="EC" id="2.3.1.269"/>
    </reaction>
</comment>
<feature type="transmembrane region" description="Helical" evidence="8">
    <location>
        <begin position="148"/>
        <end position="172"/>
    </location>
</feature>
<dbReference type="EC" id="2.3.1.269" evidence="8"/>
<dbReference type="SUPFAM" id="SSF56317">
    <property type="entry name" value="Carbon-nitrogen hydrolase"/>
    <property type="match status" value="1"/>
</dbReference>
<dbReference type="InterPro" id="IPR045378">
    <property type="entry name" value="LNT_N"/>
</dbReference>
<dbReference type="CDD" id="cd07571">
    <property type="entry name" value="ALP_N-acyl_transferase"/>
    <property type="match status" value="1"/>
</dbReference>
<accession>A0A2T1DEJ6</accession>
<dbReference type="PANTHER" id="PTHR38686">
    <property type="entry name" value="APOLIPOPROTEIN N-ACYLTRANSFERASE"/>
    <property type="match status" value="1"/>
</dbReference>
<evidence type="ECO:0000256" key="8">
    <source>
        <dbReference type="HAMAP-Rule" id="MF_01148"/>
    </source>
</evidence>
<evidence type="ECO:0000256" key="4">
    <source>
        <dbReference type="ARBA" id="ARBA00022692"/>
    </source>
</evidence>
<feature type="transmembrane region" description="Helical" evidence="8">
    <location>
        <begin position="192"/>
        <end position="214"/>
    </location>
</feature>
<dbReference type="Pfam" id="PF00795">
    <property type="entry name" value="CN_hydrolase"/>
    <property type="match status" value="1"/>
</dbReference>
<keyword evidence="2 8" id="KW-1003">Cell membrane</keyword>
<dbReference type="GO" id="GO:0042158">
    <property type="term" value="P:lipoprotein biosynthetic process"/>
    <property type="evidence" value="ECO:0007669"/>
    <property type="project" value="UniProtKB-UniRule"/>
</dbReference>
<dbReference type="InterPro" id="IPR003010">
    <property type="entry name" value="C-N_Hydrolase"/>
</dbReference>
<comment type="caution">
    <text evidence="10">The sequence shown here is derived from an EMBL/GenBank/DDBJ whole genome shotgun (WGS) entry which is preliminary data.</text>
</comment>
<evidence type="ECO:0000256" key="2">
    <source>
        <dbReference type="ARBA" id="ARBA00022475"/>
    </source>
</evidence>
<feature type="transmembrane region" description="Helical" evidence="8">
    <location>
        <begin position="77"/>
        <end position="96"/>
    </location>
</feature>
<dbReference type="NCBIfam" id="TIGR00546">
    <property type="entry name" value="lnt"/>
    <property type="match status" value="1"/>
</dbReference>
<evidence type="ECO:0000259" key="9">
    <source>
        <dbReference type="PROSITE" id="PS50263"/>
    </source>
</evidence>
<dbReference type="UniPathway" id="UPA00666"/>
<comment type="subcellular location">
    <subcellularLocation>
        <location evidence="1 8">Cell membrane</location>
        <topology evidence="1 8">Multi-pass membrane protein</topology>
    </subcellularLocation>
</comment>
<dbReference type="Pfam" id="PF20154">
    <property type="entry name" value="LNT_N"/>
    <property type="match status" value="1"/>
</dbReference>
<gene>
    <name evidence="8" type="primary">lnt</name>
    <name evidence="10" type="ORF">C7B65_14045</name>
</gene>
<dbReference type="Gene3D" id="3.60.110.10">
    <property type="entry name" value="Carbon-nitrogen hydrolase"/>
    <property type="match status" value="1"/>
</dbReference>
<dbReference type="AlphaFoldDB" id="A0A2T1DEJ6"/>
<evidence type="ECO:0000256" key="5">
    <source>
        <dbReference type="ARBA" id="ARBA00022989"/>
    </source>
</evidence>
<keyword evidence="6 8" id="KW-0472">Membrane</keyword>
<evidence type="ECO:0000256" key="6">
    <source>
        <dbReference type="ARBA" id="ARBA00023136"/>
    </source>
</evidence>
<keyword evidence="3 8" id="KW-0808">Transferase</keyword>
<dbReference type="GO" id="GO:0005886">
    <property type="term" value="C:plasma membrane"/>
    <property type="evidence" value="ECO:0007669"/>
    <property type="project" value="UniProtKB-SubCell"/>
</dbReference>
<dbReference type="PANTHER" id="PTHR38686:SF1">
    <property type="entry name" value="APOLIPOPROTEIN N-ACYLTRANSFERASE"/>
    <property type="match status" value="1"/>
</dbReference>
<protein>
    <recommendedName>
        <fullName evidence="8">Apolipoprotein N-acyltransferase</fullName>
        <shortName evidence="8">ALP N-acyltransferase</shortName>
        <ecNumber evidence="8">2.3.1.269</ecNumber>
    </recommendedName>
</protein>
<feature type="transmembrane region" description="Helical" evidence="8">
    <location>
        <begin position="45"/>
        <end position="65"/>
    </location>
</feature>
<dbReference type="PROSITE" id="PS50263">
    <property type="entry name" value="CN_HYDROLASE"/>
    <property type="match status" value="1"/>
</dbReference>
<comment type="pathway">
    <text evidence="8">Protein modification; lipoprotein biosynthesis (N-acyl transfer).</text>
</comment>
<keyword evidence="11" id="KW-1185">Reference proteome</keyword>
<dbReference type="HAMAP" id="MF_01148">
    <property type="entry name" value="Lnt"/>
    <property type="match status" value="1"/>
</dbReference>
<dbReference type="InterPro" id="IPR004563">
    <property type="entry name" value="Apolipo_AcylTrfase"/>
</dbReference>